<gene>
    <name evidence="2" type="ORF">EVAR_76216_1</name>
</gene>
<comment type="caution">
    <text evidence="2">The sequence shown here is derived from an EMBL/GenBank/DDBJ whole genome shotgun (WGS) entry which is preliminary data.</text>
</comment>
<dbReference type="Proteomes" id="UP000299102">
    <property type="component" value="Unassembled WGS sequence"/>
</dbReference>
<reference evidence="2 3" key="1">
    <citation type="journal article" date="2019" name="Commun. Biol.">
        <title>The bagworm genome reveals a unique fibroin gene that provides high tensile strength.</title>
        <authorList>
            <person name="Kono N."/>
            <person name="Nakamura H."/>
            <person name="Ohtoshi R."/>
            <person name="Tomita M."/>
            <person name="Numata K."/>
            <person name="Arakawa K."/>
        </authorList>
    </citation>
    <scope>NUCLEOTIDE SEQUENCE [LARGE SCALE GENOMIC DNA]</scope>
</reference>
<evidence type="ECO:0000256" key="1">
    <source>
        <dbReference type="SAM" id="MobiDB-lite"/>
    </source>
</evidence>
<organism evidence="2 3">
    <name type="scientific">Eumeta variegata</name>
    <name type="common">Bagworm moth</name>
    <name type="synonym">Eumeta japonica</name>
    <dbReference type="NCBI Taxonomy" id="151549"/>
    <lineage>
        <taxon>Eukaryota</taxon>
        <taxon>Metazoa</taxon>
        <taxon>Ecdysozoa</taxon>
        <taxon>Arthropoda</taxon>
        <taxon>Hexapoda</taxon>
        <taxon>Insecta</taxon>
        <taxon>Pterygota</taxon>
        <taxon>Neoptera</taxon>
        <taxon>Endopterygota</taxon>
        <taxon>Lepidoptera</taxon>
        <taxon>Glossata</taxon>
        <taxon>Ditrysia</taxon>
        <taxon>Tineoidea</taxon>
        <taxon>Psychidae</taxon>
        <taxon>Oiketicinae</taxon>
        <taxon>Eumeta</taxon>
    </lineage>
</organism>
<proteinExistence type="predicted"/>
<dbReference type="AlphaFoldDB" id="A0A4C1UQ62"/>
<keyword evidence="3" id="KW-1185">Reference proteome</keyword>
<evidence type="ECO:0000313" key="2">
    <source>
        <dbReference type="EMBL" id="GBP28122.1"/>
    </source>
</evidence>
<protein>
    <submittedName>
        <fullName evidence="2">Uncharacterized protein</fullName>
    </submittedName>
</protein>
<sequence length="79" mass="8582">MTTSCWKLVASGRTGVLMIDFQREESEGDRGRYRDAVDASAAVGDCTRPRVRAARGVGGRSVSVRDGSTQRRIHAKSNV</sequence>
<dbReference type="EMBL" id="BGZK01000203">
    <property type="protein sequence ID" value="GBP28122.1"/>
    <property type="molecule type" value="Genomic_DNA"/>
</dbReference>
<accession>A0A4C1UQ62</accession>
<name>A0A4C1UQ62_EUMVA</name>
<evidence type="ECO:0000313" key="3">
    <source>
        <dbReference type="Proteomes" id="UP000299102"/>
    </source>
</evidence>
<feature type="region of interest" description="Disordered" evidence="1">
    <location>
        <begin position="54"/>
        <end position="79"/>
    </location>
</feature>